<dbReference type="InterPro" id="IPR003509">
    <property type="entry name" value="UPF0102_YraN-like"/>
</dbReference>
<dbReference type="Pfam" id="PF02021">
    <property type="entry name" value="UPF0102"/>
    <property type="match status" value="1"/>
</dbReference>
<evidence type="ECO:0000313" key="3">
    <source>
        <dbReference type="EMBL" id="MXP09545.1"/>
    </source>
</evidence>
<dbReference type="Gene3D" id="3.40.1350.10">
    <property type="match status" value="1"/>
</dbReference>
<name>A0A6I4U3P5_9SPHN</name>
<evidence type="ECO:0000256" key="2">
    <source>
        <dbReference type="HAMAP-Rule" id="MF_00048"/>
    </source>
</evidence>
<reference evidence="3 4" key="1">
    <citation type="submission" date="2019-12" db="EMBL/GenBank/DDBJ databases">
        <title>Genomic-based taxomic classification of the family Erythrobacteraceae.</title>
        <authorList>
            <person name="Xu L."/>
        </authorList>
    </citation>
    <scope>NUCLEOTIDE SEQUENCE [LARGE SCALE GENOMIC DNA]</scope>
    <source>
        <strain evidence="3 4">LMG 29519</strain>
    </source>
</reference>
<sequence>MAKTARRKAERRGRRGETLASWYLRLKGWRIVDRRVRNPRGEIDLVARRGRTIAFIEVKWRRTGEQLDTAIDEYRLQRVAAAVEASAHRYASSGEDIRIDVILVAPWARPRHIANAWQPFN</sequence>
<dbReference type="InterPro" id="IPR011856">
    <property type="entry name" value="tRNA_endonuc-like_dom_sf"/>
</dbReference>
<protein>
    <recommendedName>
        <fullName evidence="2">UPF0102 protein GRI68_05080</fullName>
    </recommendedName>
</protein>
<gene>
    <name evidence="3" type="ORF">GRI68_05080</name>
</gene>
<comment type="similarity">
    <text evidence="1 2">Belongs to the UPF0102 family.</text>
</comment>
<dbReference type="EMBL" id="WTYR01000001">
    <property type="protein sequence ID" value="MXP09545.1"/>
    <property type="molecule type" value="Genomic_DNA"/>
</dbReference>
<dbReference type="RefSeq" id="WP_160616229.1">
    <property type="nucleotide sequence ID" value="NZ_WTYR01000001.1"/>
</dbReference>
<dbReference type="HAMAP" id="MF_00048">
    <property type="entry name" value="UPF0102"/>
    <property type="match status" value="1"/>
</dbReference>
<dbReference type="PANTHER" id="PTHR34039:SF1">
    <property type="entry name" value="UPF0102 PROTEIN YRAN"/>
    <property type="match status" value="1"/>
</dbReference>
<dbReference type="OrthoDB" id="9812968at2"/>
<proteinExistence type="inferred from homology"/>
<keyword evidence="4" id="KW-1185">Reference proteome</keyword>
<dbReference type="SUPFAM" id="SSF52980">
    <property type="entry name" value="Restriction endonuclease-like"/>
    <property type="match status" value="1"/>
</dbReference>
<evidence type="ECO:0000313" key="4">
    <source>
        <dbReference type="Proteomes" id="UP000429229"/>
    </source>
</evidence>
<comment type="caution">
    <text evidence="3">The sequence shown here is derived from an EMBL/GenBank/DDBJ whole genome shotgun (WGS) entry which is preliminary data.</text>
</comment>
<organism evidence="3 4">
    <name type="scientific">Alteriqipengyuania halimionae</name>
    <dbReference type="NCBI Taxonomy" id="1926630"/>
    <lineage>
        <taxon>Bacteria</taxon>
        <taxon>Pseudomonadati</taxon>
        <taxon>Pseudomonadota</taxon>
        <taxon>Alphaproteobacteria</taxon>
        <taxon>Sphingomonadales</taxon>
        <taxon>Erythrobacteraceae</taxon>
        <taxon>Alteriqipengyuania</taxon>
    </lineage>
</organism>
<dbReference type="PANTHER" id="PTHR34039">
    <property type="entry name" value="UPF0102 PROTEIN YRAN"/>
    <property type="match status" value="1"/>
</dbReference>
<evidence type="ECO:0000256" key="1">
    <source>
        <dbReference type="ARBA" id="ARBA00006738"/>
    </source>
</evidence>
<dbReference type="GO" id="GO:0003676">
    <property type="term" value="F:nucleic acid binding"/>
    <property type="evidence" value="ECO:0007669"/>
    <property type="project" value="InterPro"/>
</dbReference>
<accession>A0A6I4U3P5</accession>
<dbReference type="AlphaFoldDB" id="A0A6I4U3P5"/>
<dbReference type="InterPro" id="IPR011335">
    <property type="entry name" value="Restrct_endonuc-II-like"/>
</dbReference>
<dbReference type="Proteomes" id="UP000429229">
    <property type="component" value="Unassembled WGS sequence"/>
</dbReference>